<reference evidence="2 3" key="1">
    <citation type="submission" date="2021-04" db="EMBL/GenBank/DDBJ databases">
        <authorList>
            <person name="Rakotoarivonina H."/>
        </authorList>
    </citation>
    <scope>NUCLEOTIDE SEQUENCE [LARGE SCALE GENOMIC DNA]</scope>
    <source>
        <strain evidence="2 3">XE</strain>
    </source>
</reference>
<dbReference type="InterPro" id="IPR003830">
    <property type="entry name" value="ComA_synth"/>
</dbReference>
<protein>
    <submittedName>
        <fullName evidence="2">Probable phosphosulfolactate synthase</fullName>
        <ecNumber evidence="2">4.4.1.19</ecNumber>
    </submittedName>
</protein>
<evidence type="ECO:0000256" key="1">
    <source>
        <dbReference type="ARBA" id="ARBA00010424"/>
    </source>
</evidence>
<dbReference type="Pfam" id="PF02679">
    <property type="entry name" value="ComA"/>
    <property type="match status" value="1"/>
</dbReference>
<dbReference type="InterPro" id="IPR013785">
    <property type="entry name" value="Aldolase_TIM"/>
</dbReference>
<dbReference type="GO" id="GO:0043817">
    <property type="term" value="F:phosphosulfolactate synthase activity"/>
    <property type="evidence" value="ECO:0007669"/>
    <property type="project" value="UniProtKB-EC"/>
</dbReference>
<dbReference type="InterPro" id="IPR036112">
    <property type="entry name" value="ComA_synth_sf"/>
</dbReference>
<comment type="similarity">
    <text evidence="1">Belongs to the phosphosulfolactate synthase family.</text>
</comment>
<evidence type="ECO:0000313" key="3">
    <source>
        <dbReference type="Proteomes" id="UP000681526"/>
    </source>
</evidence>
<organism evidence="2 3">
    <name type="scientific">Thermobacillus xylanilyticus</name>
    <dbReference type="NCBI Taxonomy" id="76633"/>
    <lineage>
        <taxon>Bacteria</taxon>
        <taxon>Bacillati</taxon>
        <taxon>Bacillota</taxon>
        <taxon>Bacilli</taxon>
        <taxon>Bacillales</taxon>
        <taxon>Paenibacillaceae</taxon>
        <taxon>Thermobacillus</taxon>
    </lineage>
</organism>
<dbReference type="SUPFAM" id="SSF102110">
    <property type="entry name" value="(2r)-phospho-3-sulfolactate synthase ComA"/>
    <property type="match status" value="1"/>
</dbReference>
<name>A0ABN7S0A7_THEXY</name>
<sequence length="283" mass="30714">MKLTPRGAWSPHLLDPVGERSGLRADVADGLINRRSGGKTMVIDKGIGWHAYCDMIDAAGAYIDIIKFAFGTSVLYPTGLLLRKIGYARRNGITVMPGGTLLETAVRQNTVSAFFDAVCALGFDGIEVSEGTVELGRRERTALIREGRARGLTVFAEFGKKEAGSSIDPYELLVTAEADWDAGAALVTIEARESGTVGMFDGDGRPDPAVFEQIVKLIPDTGRLMWEAPRKEQQVFLIRAAGPNVHLGNIAPGDVLALEAMRRGLRNDTFMMQRELAVCDYVI</sequence>
<accession>A0ABN7S0A7</accession>
<dbReference type="Proteomes" id="UP000681526">
    <property type="component" value="Unassembled WGS sequence"/>
</dbReference>
<gene>
    <name evidence="2" type="primary">txxe 2403-comA</name>
    <name evidence="2" type="ORF">TXXE_13530</name>
</gene>
<proteinExistence type="inferred from homology"/>
<dbReference type="Gene3D" id="3.20.20.70">
    <property type="entry name" value="Aldolase class I"/>
    <property type="match status" value="1"/>
</dbReference>
<keyword evidence="2" id="KW-0456">Lyase</keyword>
<dbReference type="EC" id="4.4.1.19" evidence="2"/>
<dbReference type="EMBL" id="CAJRAY010000070">
    <property type="protein sequence ID" value="CAG5089903.1"/>
    <property type="molecule type" value="Genomic_DNA"/>
</dbReference>
<comment type="caution">
    <text evidence="2">The sequence shown here is derived from an EMBL/GenBank/DDBJ whole genome shotgun (WGS) entry which is preliminary data.</text>
</comment>
<evidence type="ECO:0000313" key="2">
    <source>
        <dbReference type="EMBL" id="CAG5089903.1"/>
    </source>
</evidence>
<dbReference type="RefSeq" id="WP_213485030.1">
    <property type="nucleotide sequence ID" value="NZ_CAJRAY010000070.1"/>
</dbReference>
<keyword evidence="3" id="KW-1185">Reference proteome</keyword>